<organism evidence="7">
    <name type="scientific">Chromera velia CCMP2878</name>
    <dbReference type="NCBI Taxonomy" id="1169474"/>
    <lineage>
        <taxon>Eukaryota</taxon>
        <taxon>Sar</taxon>
        <taxon>Alveolata</taxon>
        <taxon>Colpodellida</taxon>
        <taxon>Chromeraceae</taxon>
        <taxon>Chromera</taxon>
    </lineage>
</organism>
<feature type="compositionally biased region" description="Low complexity" evidence="5">
    <location>
        <begin position="110"/>
        <end position="128"/>
    </location>
</feature>
<feature type="domain" description="C3H1-type" evidence="6">
    <location>
        <begin position="77"/>
        <end position="105"/>
    </location>
</feature>
<feature type="domain" description="C3H1-type" evidence="6">
    <location>
        <begin position="5"/>
        <end position="32"/>
    </location>
</feature>
<feature type="zinc finger region" description="C3H1-type" evidence="4">
    <location>
        <begin position="77"/>
        <end position="105"/>
    </location>
</feature>
<sequence length="310" mass="33886">MVKRYEKTQMCPWLAKGFCKRGEKCDFAHSEDELRSRPDLKKTRLCVAFMKGECLLQSDQCEFAHGEEERRFTDDCWKTQICKKWLKGECTKRNPQECSWAHGHDELRVPSTSSLPSSSSSSPPSSSSRPPPNPDSSTPCAALSTSPSPSSPTSPKLPNASAGGETDLKTLLRTMAPILDPKRYVYVALKNPSCLPFLKPRMVFWEEEGLCAIVCAQEARESGLMGDASFPCRRITLSVHSALDAVGFLAAVTTALAQKGISTNAVAALCHDHLFVPEEDAEKAVEVLLNISGPEGKSGSGLHEQEGVER</sequence>
<dbReference type="SUPFAM" id="SSF55021">
    <property type="entry name" value="ACT-like"/>
    <property type="match status" value="2"/>
</dbReference>
<feature type="zinc finger region" description="C3H1-type" evidence="4">
    <location>
        <begin position="5"/>
        <end position="32"/>
    </location>
</feature>
<dbReference type="InterPro" id="IPR045865">
    <property type="entry name" value="ACT-like_dom_sf"/>
</dbReference>
<feature type="region of interest" description="Disordered" evidence="5">
    <location>
        <begin position="109"/>
        <end position="164"/>
    </location>
</feature>
<dbReference type="InterPro" id="IPR000571">
    <property type="entry name" value="Znf_CCCH"/>
</dbReference>
<name>A0A0G4ID31_9ALVE</name>
<dbReference type="AlphaFoldDB" id="A0A0G4ID31"/>
<dbReference type="InterPro" id="IPR036855">
    <property type="entry name" value="Znf_CCCH_sf"/>
</dbReference>
<evidence type="ECO:0000313" key="7">
    <source>
        <dbReference type="EMBL" id="CEM55005.1"/>
    </source>
</evidence>
<dbReference type="Gene3D" id="3.30.2130.10">
    <property type="entry name" value="VC0802-like"/>
    <property type="match status" value="1"/>
</dbReference>
<gene>
    <name evidence="7" type="ORF">Cvel_13225</name>
</gene>
<dbReference type="InterPro" id="IPR018717">
    <property type="entry name" value="DUF2241"/>
</dbReference>
<dbReference type="Pfam" id="PF00642">
    <property type="entry name" value="zf-CCCH"/>
    <property type="match status" value="1"/>
</dbReference>
<evidence type="ECO:0000256" key="5">
    <source>
        <dbReference type="SAM" id="MobiDB-lite"/>
    </source>
</evidence>
<evidence type="ECO:0000259" key="6">
    <source>
        <dbReference type="PROSITE" id="PS50103"/>
    </source>
</evidence>
<dbReference type="EMBL" id="CDMZ01005837">
    <property type="protein sequence ID" value="CEM55005.1"/>
    <property type="molecule type" value="Genomic_DNA"/>
</dbReference>
<dbReference type="PANTHER" id="PTHR39199:SF1">
    <property type="entry name" value="BLR5128 PROTEIN"/>
    <property type="match status" value="1"/>
</dbReference>
<feature type="compositionally biased region" description="Low complexity" evidence="5">
    <location>
        <begin position="135"/>
        <end position="158"/>
    </location>
</feature>
<dbReference type="SMART" id="SM00356">
    <property type="entry name" value="ZnF_C3H1"/>
    <property type="match status" value="3"/>
</dbReference>
<evidence type="ECO:0000256" key="3">
    <source>
        <dbReference type="ARBA" id="ARBA00022833"/>
    </source>
</evidence>
<feature type="zinc finger region" description="C3H1-type" evidence="4">
    <location>
        <begin position="40"/>
        <end position="68"/>
    </location>
</feature>
<keyword evidence="2 4" id="KW-0863">Zinc-finger</keyword>
<dbReference type="VEuPathDB" id="CryptoDB:Cvel_13225"/>
<keyword evidence="3 4" id="KW-0862">Zinc</keyword>
<evidence type="ECO:0000256" key="1">
    <source>
        <dbReference type="ARBA" id="ARBA00022723"/>
    </source>
</evidence>
<dbReference type="SUPFAM" id="SSF90229">
    <property type="entry name" value="CCCH zinc finger"/>
    <property type="match status" value="1"/>
</dbReference>
<dbReference type="PANTHER" id="PTHR39199">
    <property type="entry name" value="BLR5128 PROTEIN"/>
    <property type="match status" value="1"/>
</dbReference>
<dbReference type="Gene3D" id="4.10.1000.10">
    <property type="entry name" value="Zinc finger, CCCH-type"/>
    <property type="match status" value="3"/>
</dbReference>
<evidence type="ECO:0000256" key="4">
    <source>
        <dbReference type="PROSITE-ProRule" id="PRU00723"/>
    </source>
</evidence>
<protein>
    <recommendedName>
        <fullName evidence="6">C3H1-type domain-containing protein</fullName>
    </recommendedName>
</protein>
<dbReference type="Pfam" id="PF10000">
    <property type="entry name" value="ACT_3"/>
    <property type="match status" value="1"/>
</dbReference>
<keyword evidence="1 4" id="KW-0479">Metal-binding</keyword>
<dbReference type="PROSITE" id="PS50103">
    <property type="entry name" value="ZF_C3H1"/>
    <property type="match status" value="3"/>
</dbReference>
<dbReference type="GO" id="GO:0008270">
    <property type="term" value="F:zinc ion binding"/>
    <property type="evidence" value="ECO:0007669"/>
    <property type="project" value="UniProtKB-KW"/>
</dbReference>
<feature type="domain" description="C3H1-type" evidence="6">
    <location>
        <begin position="40"/>
        <end position="68"/>
    </location>
</feature>
<evidence type="ECO:0000256" key="2">
    <source>
        <dbReference type="ARBA" id="ARBA00022771"/>
    </source>
</evidence>
<reference evidence="7" key="1">
    <citation type="submission" date="2014-11" db="EMBL/GenBank/DDBJ databases">
        <authorList>
            <person name="Otto D Thomas"/>
            <person name="Naeem Raeece"/>
        </authorList>
    </citation>
    <scope>NUCLEOTIDE SEQUENCE</scope>
</reference>
<proteinExistence type="predicted"/>
<accession>A0A0G4ID31</accession>